<evidence type="ECO:0000313" key="2">
    <source>
        <dbReference type="Proteomes" id="UP000094869"/>
    </source>
</evidence>
<evidence type="ECO:0000313" key="1">
    <source>
        <dbReference type="EMBL" id="ODR45760.1"/>
    </source>
</evidence>
<proteinExistence type="predicted"/>
<organism evidence="1 2">
    <name type="scientific">Eisenbergiella tayi</name>
    <dbReference type="NCBI Taxonomy" id="1432052"/>
    <lineage>
        <taxon>Bacteria</taxon>
        <taxon>Bacillati</taxon>
        <taxon>Bacillota</taxon>
        <taxon>Clostridia</taxon>
        <taxon>Lachnospirales</taxon>
        <taxon>Lachnospiraceae</taxon>
        <taxon>Eisenbergiella</taxon>
    </lineage>
</organism>
<gene>
    <name evidence="1" type="ORF">BEI63_28695</name>
</gene>
<dbReference type="Proteomes" id="UP000094869">
    <property type="component" value="Unassembled WGS sequence"/>
</dbReference>
<protein>
    <submittedName>
        <fullName evidence="1">Uncharacterized protein</fullName>
    </submittedName>
</protein>
<keyword evidence="2" id="KW-1185">Reference proteome</keyword>
<accession>A0ABX3A9K8</accession>
<comment type="caution">
    <text evidence="1">The sequence shown here is derived from an EMBL/GenBank/DDBJ whole genome shotgun (WGS) entry which is preliminary data.</text>
</comment>
<dbReference type="EMBL" id="MEHD01000051">
    <property type="protein sequence ID" value="ODR45760.1"/>
    <property type="molecule type" value="Genomic_DNA"/>
</dbReference>
<name>A0ABX3A9K8_9FIRM</name>
<sequence>MHFPFEWKKHICIMYISHIRGQENKKRKPPAPNSLIGSAFFVLMDSLHQNRIFFPRINLSPFAYTNL</sequence>
<reference evidence="1 2" key="1">
    <citation type="submission" date="2016-08" db="EMBL/GenBank/DDBJ databases">
        <title>Characterization of Isolates of Eisenbergiella tayi Derived from Blood Cultures, Using Whole Genome Sequencing.</title>
        <authorList>
            <person name="Bernier A.-M."/>
            <person name="Burdz T."/>
            <person name="Wiebe D."/>
            <person name="Bernard K."/>
        </authorList>
    </citation>
    <scope>NUCLEOTIDE SEQUENCE [LARGE SCALE GENOMIC DNA]</scope>
    <source>
        <strain evidence="1 2">NML120146</strain>
    </source>
</reference>